<dbReference type="RefSeq" id="WP_146660841.1">
    <property type="nucleotide sequence ID" value="NZ_CP019791.1"/>
</dbReference>
<dbReference type="EMBL" id="CP019791">
    <property type="protein sequence ID" value="AQT68112.1"/>
    <property type="molecule type" value="Genomic_DNA"/>
</dbReference>
<keyword evidence="3" id="KW-1185">Reference proteome</keyword>
<protein>
    <submittedName>
        <fullName evidence="2">Uncharacterized protein</fullName>
    </submittedName>
</protein>
<feature type="chain" id="PRO_5012120686" evidence="1">
    <location>
        <begin position="24"/>
        <end position="207"/>
    </location>
</feature>
<dbReference type="OrthoDB" id="285166at2"/>
<reference evidence="3" key="1">
    <citation type="submission" date="2017-02" db="EMBL/GenBank/DDBJ databases">
        <title>Comparative genomics and description of representatives of a novel lineage of planctomycetes thriving in anoxic sediments.</title>
        <authorList>
            <person name="Spring S."/>
            <person name="Bunk B."/>
            <person name="Sproer C."/>
        </authorList>
    </citation>
    <scope>NUCLEOTIDE SEQUENCE [LARGE SCALE GENOMIC DNA]</scope>
    <source>
        <strain evidence="3">ST-NAGAB-D1</strain>
    </source>
</reference>
<evidence type="ECO:0000313" key="3">
    <source>
        <dbReference type="Proteomes" id="UP000189674"/>
    </source>
</evidence>
<sequence precursor="true">MSRMFKLNLAVLMAVLVSSLTFSYVGVDNKGTWPKSWPEELESLRDQSRTVDVLHGIKEKVYEIPFTDADQFARAWPHILKVKTPGAPLILEKAPSMYCVSGTCCSAGARILAPSNLYVGELTAGPPWPENLKTPKGSLPEYVIHEEGKWIPADPNRQKGDYHSRLRARTDIVLIVDGDILDLNKIPLPPHTPIIDNRFKDQSKDVN</sequence>
<evidence type="ECO:0000256" key="1">
    <source>
        <dbReference type="SAM" id="SignalP"/>
    </source>
</evidence>
<dbReference type="Proteomes" id="UP000189674">
    <property type="component" value="Chromosome"/>
</dbReference>
<dbReference type="AlphaFoldDB" id="A0A1U9NJK7"/>
<dbReference type="STRING" id="1936003.STSP2_01267"/>
<gene>
    <name evidence="2" type="ORF">STSP2_01267</name>
</gene>
<keyword evidence="1" id="KW-0732">Signal</keyword>
<evidence type="ECO:0000313" key="2">
    <source>
        <dbReference type="EMBL" id="AQT68112.1"/>
    </source>
</evidence>
<feature type="signal peptide" evidence="1">
    <location>
        <begin position="1"/>
        <end position="23"/>
    </location>
</feature>
<proteinExistence type="predicted"/>
<organism evidence="2 3">
    <name type="scientific">Anaerohalosphaera lusitana</name>
    <dbReference type="NCBI Taxonomy" id="1936003"/>
    <lineage>
        <taxon>Bacteria</taxon>
        <taxon>Pseudomonadati</taxon>
        <taxon>Planctomycetota</taxon>
        <taxon>Phycisphaerae</taxon>
        <taxon>Sedimentisphaerales</taxon>
        <taxon>Anaerohalosphaeraceae</taxon>
        <taxon>Anaerohalosphaera</taxon>
    </lineage>
</organism>
<dbReference type="KEGG" id="alus:STSP2_01267"/>
<name>A0A1U9NJK7_9BACT</name>
<accession>A0A1U9NJK7</accession>